<evidence type="ECO:0000313" key="2">
    <source>
        <dbReference type="Proteomes" id="UP001162992"/>
    </source>
</evidence>
<dbReference type="Proteomes" id="UP001162992">
    <property type="component" value="Chromosome 1"/>
</dbReference>
<organism evidence="1 2">
    <name type="scientific">Diphasiastrum complanatum</name>
    <name type="common">Issler's clubmoss</name>
    <name type="synonym">Lycopodium complanatum</name>
    <dbReference type="NCBI Taxonomy" id="34168"/>
    <lineage>
        <taxon>Eukaryota</taxon>
        <taxon>Viridiplantae</taxon>
        <taxon>Streptophyta</taxon>
        <taxon>Embryophyta</taxon>
        <taxon>Tracheophyta</taxon>
        <taxon>Lycopodiopsida</taxon>
        <taxon>Lycopodiales</taxon>
        <taxon>Lycopodiaceae</taxon>
        <taxon>Lycopodioideae</taxon>
        <taxon>Diphasiastrum</taxon>
    </lineage>
</organism>
<evidence type="ECO:0000313" key="1">
    <source>
        <dbReference type="EMBL" id="KAJ7571361.1"/>
    </source>
</evidence>
<proteinExistence type="predicted"/>
<sequence>MVVHKSMRLRYAATGALCTAFIFLPYLAIYHSPEAYSLLSRSAFSQHLNRIFGTSGNQLLFLDDTSNFTQEELGDLQRVLKNAAFKNRTVIITTLNQAWATPNSMVELFLESFRLGEGTRSFLDHLVIVALDQVAYDTCISIHKHCFTLKTEGVDFSGEKFFMTDDYLKMMWRRVDLLRVVLQFGYDFVFSDADIMWFRDPFPLFSMEADFEIACDKYFGDPTALTNEPNGGFVHVRANNRTIDFYKFWYKSREVYPGKHDQDVLNEIKVTSGFMDLGLKMRFLSTEFFGGFCQVSTDFGKVCTMHANCCTGLTRKLQDLRLVIEDWKRYKSMTDLEKQLQRVFWRAPRECLHSFEG</sequence>
<gene>
    <name evidence="1" type="ORF">O6H91_01G160800</name>
</gene>
<comment type="caution">
    <text evidence="1">The sequence shown here is derived from an EMBL/GenBank/DDBJ whole genome shotgun (WGS) entry which is preliminary data.</text>
</comment>
<keyword evidence="2" id="KW-1185">Reference proteome</keyword>
<name>A0ACC2EXV2_DIPCM</name>
<dbReference type="EMBL" id="CM055092">
    <property type="protein sequence ID" value="KAJ7571361.1"/>
    <property type="molecule type" value="Genomic_DNA"/>
</dbReference>
<accession>A0ACC2EXV2</accession>
<reference evidence="2" key="1">
    <citation type="journal article" date="2024" name="Proc. Natl. Acad. Sci. U.S.A.">
        <title>Extraordinary preservation of gene collinearity over three hundred million years revealed in homosporous lycophytes.</title>
        <authorList>
            <person name="Li C."/>
            <person name="Wickell D."/>
            <person name="Kuo L.Y."/>
            <person name="Chen X."/>
            <person name="Nie B."/>
            <person name="Liao X."/>
            <person name="Peng D."/>
            <person name="Ji J."/>
            <person name="Jenkins J."/>
            <person name="Williams M."/>
            <person name="Shu S."/>
            <person name="Plott C."/>
            <person name="Barry K."/>
            <person name="Rajasekar S."/>
            <person name="Grimwood J."/>
            <person name="Han X."/>
            <person name="Sun S."/>
            <person name="Hou Z."/>
            <person name="He W."/>
            <person name="Dai G."/>
            <person name="Sun C."/>
            <person name="Schmutz J."/>
            <person name="Leebens-Mack J.H."/>
            <person name="Li F.W."/>
            <person name="Wang L."/>
        </authorList>
    </citation>
    <scope>NUCLEOTIDE SEQUENCE [LARGE SCALE GENOMIC DNA]</scope>
    <source>
        <strain evidence="2">cv. PW_Plant_1</strain>
    </source>
</reference>
<protein>
    <submittedName>
        <fullName evidence="1">Uncharacterized protein</fullName>
    </submittedName>
</protein>